<reference evidence="2" key="1">
    <citation type="journal article" date="2023" name="Nat. Plants">
        <title>Single-cell RNA sequencing provides a high-resolution roadmap for understanding the multicellular compartmentation of specialized metabolism.</title>
        <authorList>
            <person name="Sun S."/>
            <person name="Shen X."/>
            <person name="Li Y."/>
            <person name="Li Y."/>
            <person name="Wang S."/>
            <person name="Li R."/>
            <person name="Zhang H."/>
            <person name="Shen G."/>
            <person name="Guo B."/>
            <person name="Wei J."/>
            <person name="Xu J."/>
            <person name="St-Pierre B."/>
            <person name="Chen S."/>
            <person name="Sun C."/>
        </authorList>
    </citation>
    <scope>NUCLEOTIDE SEQUENCE [LARGE SCALE GENOMIC DNA]</scope>
</reference>
<proteinExistence type="predicted"/>
<evidence type="ECO:0000313" key="1">
    <source>
        <dbReference type="EMBL" id="KAI5673325.1"/>
    </source>
</evidence>
<sequence>MATTLLKYYRPPFPLYHPSHSLFYNKIFIRVPVYVRSFRFKFRLRCFSSILTNTSCSELGPLVDDFRHTKEPEKKRQLWLYNTMSKQKELFKPKVPGRVGMYVCGVTAYDLSHIGHARVYVSFDVLFRYLKFMGYEVNYVRNFTDVDDKIIARANQLGEDPIDLSRRYCEEFHHDMASLQCLTPSVEPRVSDHLPQIIDMIKQILDNKFAYTIDGDVYFSVDKFPDYGRLSGRKLEDNRAGERVAVDSRKKNPADFALWKSAKEGEPYWESPWGPGRPGWHIECSAMSAAYLGHSFDIHGGGMDLVFPHHENEIAQSCAACDRSNVSYWIHNGFVTIDSEKMSKSLGNFFTIRQVLEVYHPMALRLFLIGTHYHSPINYSDVQLESASDRVYYIYQTLQDCENVLGAHDGRRPEDSIPPRTESCISKFHDEFLASMSDDLHTPVALAAMSDPLKMMNDLLHTRKGKKQELRLESLVALEKAVRNVLTVLGLMPASYTEALLQLKAKALKRANLSEDGVLLKIEERNTARKNKEYEKSDAIRRDLAALGIALMDSPEGTTWRPAIPLALQEQLVIET</sequence>
<accession>A0ACC0BKV8</accession>
<comment type="caution">
    <text evidence="1">The sequence shown here is derived from an EMBL/GenBank/DDBJ whole genome shotgun (WGS) entry which is preliminary data.</text>
</comment>
<keyword evidence="2" id="KW-1185">Reference proteome</keyword>
<name>A0ACC0BKV8_CATRO</name>
<gene>
    <name evidence="1" type="ORF">M9H77_13689</name>
</gene>
<organism evidence="1 2">
    <name type="scientific">Catharanthus roseus</name>
    <name type="common">Madagascar periwinkle</name>
    <name type="synonym">Vinca rosea</name>
    <dbReference type="NCBI Taxonomy" id="4058"/>
    <lineage>
        <taxon>Eukaryota</taxon>
        <taxon>Viridiplantae</taxon>
        <taxon>Streptophyta</taxon>
        <taxon>Embryophyta</taxon>
        <taxon>Tracheophyta</taxon>
        <taxon>Spermatophyta</taxon>
        <taxon>Magnoliopsida</taxon>
        <taxon>eudicotyledons</taxon>
        <taxon>Gunneridae</taxon>
        <taxon>Pentapetalae</taxon>
        <taxon>asterids</taxon>
        <taxon>lamiids</taxon>
        <taxon>Gentianales</taxon>
        <taxon>Apocynaceae</taxon>
        <taxon>Rauvolfioideae</taxon>
        <taxon>Vinceae</taxon>
        <taxon>Catharanthinae</taxon>
        <taxon>Catharanthus</taxon>
    </lineage>
</organism>
<evidence type="ECO:0000313" key="2">
    <source>
        <dbReference type="Proteomes" id="UP001060085"/>
    </source>
</evidence>
<dbReference type="EMBL" id="CM044703">
    <property type="protein sequence ID" value="KAI5673325.1"/>
    <property type="molecule type" value="Genomic_DNA"/>
</dbReference>
<protein>
    <submittedName>
        <fullName evidence="1">Uncharacterized protein</fullName>
    </submittedName>
</protein>
<dbReference type="Proteomes" id="UP001060085">
    <property type="component" value="Linkage Group LG03"/>
</dbReference>